<gene>
    <name evidence="3" type="ordered locus">OCA5_c13860</name>
</gene>
<organism evidence="3 4">
    <name type="scientific">Afipia carboxidovorans (strain ATCC 49405 / DSM 1227 / KCTC 32145 / OM5)</name>
    <name type="common">Oligotropha carboxidovorans</name>
    <dbReference type="NCBI Taxonomy" id="504832"/>
    <lineage>
        <taxon>Bacteria</taxon>
        <taxon>Pseudomonadati</taxon>
        <taxon>Pseudomonadota</taxon>
        <taxon>Alphaproteobacteria</taxon>
        <taxon>Hyphomicrobiales</taxon>
        <taxon>Nitrobacteraceae</taxon>
        <taxon>Afipia</taxon>
    </lineage>
</organism>
<dbReference type="SUPFAM" id="SSF48452">
    <property type="entry name" value="TPR-like"/>
    <property type="match status" value="1"/>
</dbReference>
<dbReference type="PATRIC" id="fig|504832.7.peg.1474"/>
<feature type="repeat" description="TPR" evidence="1">
    <location>
        <begin position="93"/>
        <end position="126"/>
    </location>
</feature>
<evidence type="ECO:0000313" key="4">
    <source>
        <dbReference type="Proteomes" id="UP000007730"/>
    </source>
</evidence>
<keyword evidence="1" id="KW-0802">TPR repeat</keyword>
<dbReference type="KEGG" id="ocg:OCA5_c13860"/>
<dbReference type="PROSITE" id="PS50005">
    <property type="entry name" value="TPR"/>
    <property type="match status" value="1"/>
</dbReference>
<dbReference type="EMBL" id="CP002826">
    <property type="protein sequence ID" value="AEI06102.1"/>
    <property type="molecule type" value="Genomic_DNA"/>
</dbReference>
<dbReference type="STRING" id="504832.OCA5_c13860"/>
<keyword evidence="2" id="KW-0732">Signal</keyword>
<evidence type="ECO:0000313" key="3">
    <source>
        <dbReference type="EMBL" id="AEI06102.1"/>
    </source>
</evidence>
<dbReference type="InterPro" id="IPR019734">
    <property type="entry name" value="TPR_rpt"/>
</dbReference>
<protein>
    <submittedName>
        <fullName evidence="3">Uncharacterized protein</fullName>
    </submittedName>
</protein>
<dbReference type="eggNOG" id="COG0457">
    <property type="taxonomic scope" value="Bacteria"/>
</dbReference>
<dbReference type="InterPro" id="IPR011990">
    <property type="entry name" value="TPR-like_helical_dom_sf"/>
</dbReference>
<dbReference type="OrthoDB" id="7812878at2"/>
<reference evidence="3 4" key="1">
    <citation type="journal article" date="2011" name="J. Bacteriol.">
        <title>Complete genome sequences of the chemolithoautotrophic Oligotropha carboxidovorans strains OM4 and OM5.</title>
        <authorList>
            <person name="Volland S."/>
            <person name="Rachinger M."/>
            <person name="Strittmatter A."/>
            <person name="Daniel R."/>
            <person name="Gottschalk G."/>
            <person name="Meyer O."/>
        </authorList>
    </citation>
    <scope>NUCLEOTIDE SEQUENCE [LARGE SCALE GENOMIC DNA]</scope>
    <source>
        <strain evidence="4">ATCC 49405 / DSM 1227 / KCTC 32145 / OM5</strain>
    </source>
</reference>
<dbReference type="AlphaFoldDB" id="B6JGB1"/>
<dbReference type="RefSeq" id="WP_012563819.1">
    <property type="nucleotide sequence ID" value="NC_011386.1"/>
</dbReference>
<evidence type="ECO:0000256" key="1">
    <source>
        <dbReference type="PROSITE-ProRule" id="PRU00339"/>
    </source>
</evidence>
<dbReference type="HOGENOM" id="CLU_601083_0_0_5"/>
<feature type="signal peptide" evidence="2">
    <location>
        <begin position="1"/>
        <end position="37"/>
    </location>
</feature>
<sequence>MLLGADVRTWVGRKAAPLSRGILVAAIAAGLSGVAPAAAQDASEQNRLFQQMVRDPTNHDLTFEYARVATARTDYEAAIGALERLLFYNPKLTRVKYELGALYFRLGSYEMAKRYFKEALASPDLDEVTRGRIAAYLPDAEKQLQPSRFSGFAQTGIRTQSNANYAPTTGSLLADGTLFALPQSSLKRSDTNWFGLVGLSHDYDLGNQRGDVLETRFSGYLTAQQRFDELNVGLFDISFGPRFALAPELLPGATIKPYVVGGNTWIGGSSYLSSGGAGVSLNFPTGTHFAWGPSFEWRQAKFHNSPLQTYSGYGSGNWYTGAVGGSWQISQTVRLEGRGLYRRGDSDFVFQSFDQWGIEGALTVEFMPPFLSIPRNWSIAPYVKYANTRFDSANPFIDPLTVRRDDRWSAGAILNTPITKAIGFMTTVQYDRTNSTLPNYRMNNFSVIVGPTLRF</sequence>
<feature type="chain" id="PRO_5002846990" evidence="2">
    <location>
        <begin position="38"/>
        <end position="455"/>
    </location>
</feature>
<accession>B6JGB1</accession>
<evidence type="ECO:0000256" key="2">
    <source>
        <dbReference type="SAM" id="SignalP"/>
    </source>
</evidence>
<dbReference type="Proteomes" id="UP000007730">
    <property type="component" value="Chromosome"/>
</dbReference>
<keyword evidence="4" id="KW-1185">Reference proteome</keyword>
<dbReference type="KEGG" id="oca:OCAR_6682"/>
<name>B6JGB1_AFIC5</name>
<dbReference type="Gene3D" id="1.25.40.10">
    <property type="entry name" value="Tetratricopeptide repeat domain"/>
    <property type="match status" value="1"/>
</dbReference>
<proteinExistence type="predicted"/>